<gene>
    <name evidence="1" type="ORF">EJ02DRAFT_466085</name>
</gene>
<accession>A0A6A5SN81</accession>
<dbReference type="AlphaFoldDB" id="A0A6A5SN81"/>
<dbReference type="Proteomes" id="UP000800038">
    <property type="component" value="Unassembled WGS sequence"/>
</dbReference>
<organism evidence="1 2">
    <name type="scientific">Clathrospora elynae</name>
    <dbReference type="NCBI Taxonomy" id="706981"/>
    <lineage>
        <taxon>Eukaryota</taxon>
        <taxon>Fungi</taxon>
        <taxon>Dikarya</taxon>
        <taxon>Ascomycota</taxon>
        <taxon>Pezizomycotina</taxon>
        <taxon>Dothideomycetes</taxon>
        <taxon>Pleosporomycetidae</taxon>
        <taxon>Pleosporales</taxon>
        <taxon>Diademaceae</taxon>
        <taxon>Clathrospora</taxon>
    </lineage>
</organism>
<keyword evidence="2" id="KW-1185">Reference proteome</keyword>
<proteinExistence type="predicted"/>
<protein>
    <submittedName>
        <fullName evidence="1">Uncharacterized protein</fullName>
    </submittedName>
</protein>
<evidence type="ECO:0000313" key="1">
    <source>
        <dbReference type="EMBL" id="KAF1942101.1"/>
    </source>
</evidence>
<sequence>MPIRGEPRLVGLSPVGPLRTDATSTSLARQLYFDNQDRRSETSPPEEASMAQFSAARADIYHAHALLHYRLGLPNELVLDILEKARYWIEETREISHYEALLDTEFSPNFSTAFPYMGARAIPVTHPRHGTLKIREIEFTIVSHDQGWTTEATKGTHQTSSWFEVSILRPKKDYDVEEQDNIANAFTGKLEARSNIYASLDENLLANDLQFVSRPSANLEPQRKHCQEMQTLRFLEDEDMATDWPPTGIEGEDTWYLQGNEVARGKSIFEGELVRRYRIVWGCKENPTWVGNEGTGRGEQFVDSLRYGDWICVWARAKAFDREEGGRTTSMAFA</sequence>
<dbReference type="OrthoDB" id="66095at2759"/>
<name>A0A6A5SN81_9PLEO</name>
<evidence type="ECO:0000313" key="2">
    <source>
        <dbReference type="Proteomes" id="UP000800038"/>
    </source>
</evidence>
<reference evidence="1" key="1">
    <citation type="journal article" date="2020" name="Stud. Mycol.">
        <title>101 Dothideomycetes genomes: a test case for predicting lifestyles and emergence of pathogens.</title>
        <authorList>
            <person name="Haridas S."/>
            <person name="Albert R."/>
            <person name="Binder M."/>
            <person name="Bloem J."/>
            <person name="Labutti K."/>
            <person name="Salamov A."/>
            <person name="Andreopoulos B."/>
            <person name="Baker S."/>
            <person name="Barry K."/>
            <person name="Bills G."/>
            <person name="Bluhm B."/>
            <person name="Cannon C."/>
            <person name="Castanera R."/>
            <person name="Culley D."/>
            <person name="Daum C."/>
            <person name="Ezra D."/>
            <person name="Gonzalez J."/>
            <person name="Henrissat B."/>
            <person name="Kuo A."/>
            <person name="Liang C."/>
            <person name="Lipzen A."/>
            <person name="Lutzoni F."/>
            <person name="Magnuson J."/>
            <person name="Mondo S."/>
            <person name="Nolan M."/>
            <person name="Ohm R."/>
            <person name="Pangilinan J."/>
            <person name="Park H.-J."/>
            <person name="Ramirez L."/>
            <person name="Alfaro M."/>
            <person name="Sun H."/>
            <person name="Tritt A."/>
            <person name="Yoshinaga Y."/>
            <person name="Zwiers L.-H."/>
            <person name="Turgeon B."/>
            <person name="Goodwin S."/>
            <person name="Spatafora J."/>
            <person name="Crous P."/>
            <person name="Grigoriev I."/>
        </authorList>
    </citation>
    <scope>NUCLEOTIDE SEQUENCE</scope>
    <source>
        <strain evidence="1">CBS 161.51</strain>
    </source>
</reference>
<dbReference type="EMBL" id="ML976039">
    <property type="protein sequence ID" value="KAF1942101.1"/>
    <property type="molecule type" value="Genomic_DNA"/>
</dbReference>